<evidence type="ECO:0000256" key="1">
    <source>
        <dbReference type="ARBA" id="ARBA00004613"/>
    </source>
</evidence>
<dbReference type="GO" id="GO:0070062">
    <property type="term" value="C:extracellular exosome"/>
    <property type="evidence" value="ECO:0007669"/>
    <property type="project" value="TreeGrafter"/>
</dbReference>
<keyword evidence="5" id="KW-1015">Disulfide bond</keyword>
<accession>A0A7J7VX89</accession>
<dbReference type="PANTHER" id="PTHR47145:SF1">
    <property type="entry name" value="BPI FOLD-CONTAINING FAMILY A MEMBER 2"/>
    <property type="match status" value="1"/>
</dbReference>
<evidence type="ECO:0000256" key="5">
    <source>
        <dbReference type="ARBA" id="ARBA00023157"/>
    </source>
</evidence>
<evidence type="ECO:0000256" key="6">
    <source>
        <dbReference type="SAM" id="SignalP"/>
    </source>
</evidence>
<dbReference type="Proteomes" id="UP000527355">
    <property type="component" value="Unassembled WGS sequence"/>
</dbReference>
<evidence type="ECO:0000313" key="8">
    <source>
        <dbReference type="EMBL" id="KAF6329620.1"/>
    </source>
</evidence>
<comment type="similarity">
    <text evidence="2">Belongs to the BPI/LBP/Plunc superfamily. Plunc family.</text>
</comment>
<dbReference type="InterPro" id="IPR052507">
    <property type="entry name" value="BPI_fold-antibacterial"/>
</dbReference>
<name>A0A7J7VX89_MYOMY</name>
<dbReference type="Pfam" id="PF01273">
    <property type="entry name" value="LBP_BPI_CETP"/>
    <property type="match status" value="1"/>
</dbReference>
<dbReference type="PANTHER" id="PTHR47145">
    <property type="entry name" value="BPI FOLD-CONTAINING FAMILY A MEMBER 2"/>
    <property type="match status" value="1"/>
</dbReference>
<comment type="subcellular location">
    <subcellularLocation>
        <location evidence="1">Secreted</location>
    </subcellularLocation>
</comment>
<keyword evidence="3" id="KW-0964">Secreted</keyword>
<sequence length="244" mass="26309">MFQLWKLVLLCGLVSGTSAGIIHALGEGLDGILNSLKPAVNEGLENIESFLQKLRGDIIKIQETNAWQTIDDKFHQTKDLLNGALSKLFKGGQSLGFKISNVRFLNFKAEPTPDGPGFRVRVPTSADITLTPPLVRKTVNLNVSLDLLATVQIETDPKSGGSRVVMTECASDPDSISFTLLGEHSAVVNKLTGTVSSFLSDTVSFLVQSQMCPLMRIFVSTLGPQFAENIIKNGQQVANVPVNA</sequence>
<dbReference type="GO" id="GO:0001530">
    <property type="term" value="F:lipopolysaccharide binding"/>
    <property type="evidence" value="ECO:0007669"/>
    <property type="project" value="TreeGrafter"/>
</dbReference>
<comment type="caution">
    <text evidence="8">The sequence shown here is derived from an EMBL/GenBank/DDBJ whole genome shotgun (WGS) entry which is preliminary data.</text>
</comment>
<evidence type="ECO:0000256" key="2">
    <source>
        <dbReference type="ARBA" id="ARBA00009020"/>
    </source>
</evidence>
<dbReference type="EMBL" id="JABWUV010000009">
    <property type="protein sequence ID" value="KAF6329620.1"/>
    <property type="molecule type" value="Genomic_DNA"/>
</dbReference>
<feature type="signal peptide" evidence="6">
    <location>
        <begin position="1"/>
        <end position="19"/>
    </location>
</feature>
<protein>
    <submittedName>
        <fullName evidence="8">BPI fold containing family A member 2</fullName>
    </submittedName>
</protein>
<dbReference type="SUPFAM" id="SSF55394">
    <property type="entry name" value="Bactericidal permeability-increasing protein, BPI"/>
    <property type="match status" value="1"/>
</dbReference>
<feature type="chain" id="PRO_5029896873" evidence="6">
    <location>
        <begin position="20"/>
        <end position="244"/>
    </location>
</feature>
<dbReference type="InterPro" id="IPR017943">
    <property type="entry name" value="Bactericidal_perm-incr_a/b_dom"/>
</dbReference>
<evidence type="ECO:0000313" key="9">
    <source>
        <dbReference type="Proteomes" id="UP000527355"/>
    </source>
</evidence>
<proteinExistence type="inferred from homology"/>
<gene>
    <name evidence="8" type="ORF">mMyoMyo1_001539</name>
</gene>
<keyword evidence="9" id="KW-1185">Reference proteome</keyword>
<organism evidence="8 9">
    <name type="scientific">Myotis myotis</name>
    <name type="common">Greater mouse-eared bat</name>
    <name type="synonym">Vespertilio myotis</name>
    <dbReference type="NCBI Taxonomy" id="51298"/>
    <lineage>
        <taxon>Eukaryota</taxon>
        <taxon>Metazoa</taxon>
        <taxon>Chordata</taxon>
        <taxon>Craniata</taxon>
        <taxon>Vertebrata</taxon>
        <taxon>Euteleostomi</taxon>
        <taxon>Mammalia</taxon>
        <taxon>Eutheria</taxon>
        <taxon>Laurasiatheria</taxon>
        <taxon>Chiroptera</taxon>
        <taxon>Yangochiroptera</taxon>
        <taxon>Vespertilionidae</taxon>
        <taxon>Myotis</taxon>
    </lineage>
</organism>
<dbReference type="VEuPathDB" id="HostDB:GeneID_118662800"/>
<dbReference type="Gene3D" id="3.15.10.10">
    <property type="entry name" value="Bactericidal permeability-increasing protein, domain 1"/>
    <property type="match status" value="1"/>
</dbReference>
<evidence type="ECO:0000259" key="7">
    <source>
        <dbReference type="Pfam" id="PF01273"/>
    </source>
</evidence>
<dbReference type="InterPro" id="IPR017942">
    <property type="entry name" value="Lipid-bd_serum_glycop_N"/>
</dbReference>
<dbReference type="GO" id="GO:0030141">
    <property type="term" value="C:secretory granule"/>
    <property type="evidence" value="ECO:0007669"/>
    <property type="project" value="TreeGrafter"/>
</dbReference>
<dbReference type="AlphaFoldDB" id="A0A7J7VX89"/>
<evidence type="ECO:0000256" key="4">
    <source>
        <dbReference type="ARBA" id="ARBA00022729"/>
    </source>
</evidence>
<reference evidence="8 9" key="1">
    <citation type="journal article" date="2020" name="Nature">
        <title>Six reference-quality genomes reveal evolution of bat adaptations.</title>
        <authorList>
            <person name="Jebb D."/>
            <person name="Huang Z."/>
            <person name="Pippel M."/>
            <person name="Hughes G.M."/>
            <person name="Lavrichenko K."/>
            <person name="Devanna P."/>
            <person name="Winkler S."/>
            <person name="Jermiin L.S."/>
            <person name="Skirmuntt E.C."/>
            <person name="Katzourakis A."/>
            <person name="Burkitt-Gray L."/>
            <person name="Ray D.A."/>
            <person name="Sullivan K.A.M."/>
            <person name="Roscito J.G."/>
            <person name="Kirilenko B.M."/>
            <person name="Davalos L.M."/>
            <person name="Corthals A.P."/>
            <person name="Power M.L."/>
            <person name="Jones G."/>
            <person name="Ransome R.D."/>
            <person name="Dechmann D.K.N."/>
            <person name="Locatelli A.G."/>
            <person name="Puechmaille S.J."/>
            <person name="Fedrigo O."/>
            <person name="Jarvis E.D."/>
            <person name="Hiller M."/>
            <person name="Vernes S.C."/>
            <person name="Myers E.W."/>
            <person name="Teeling E.C."/>
        </authorList>
    </citation>
    <scope>NUCLEOTIDE SEQUENCE [LARGE SCALE GENOMIC DNA]</scope>
    <source>
        <strain evidence="8">MMyoMyo1</strain>
        <tissue evidence="8">Flight muscle</tissue>
    </source>
</reference>
<keyword evidence="4 6" id="KW-0732">Signal</keyword>
<evidence type="ECO:0000256" key="3">
    <source>
        <dbReference type="ARBA" id="ARBA00022525"/>
    </source>
</evidence>
<feature type="domain" description="Lipid-binding serum glycoprotein N-terminal" evidence="7">
    <location>
        <begin position="93"/>
        <end position="222"/>
    </location>
</feature>